<reference evidence="1 2" key="1">
    <citation type="journal article" date="2021" name="Front. Genet.">
        <title>Chromosome-Level Genome Assembly Reveals Significant Gene Expansion in the Toll and IMD Signaling Pathways of Dendrolimus kikuchii.</title>
        <authorList>
            <person name="Zhou J."/>
            <person name="Wu P."/>
            <person name="Xiong Z."/>
            <person name="Liu N."/>
            <person name="Zhao N."/>
            <person name="Ji M."/>
            <person name="Qiu Y."/>
            <person name="Yang B."/>
        </authorList>
    </citation>
    <scope>NUCLEOTIDE SEQUENCE [LARGE SCALE GENOMIC DNA]</scope>
    <source>
        <strain evidence="1">Ann1</strain>
    </source>
</reference>
<evidence type="ECO:0000313" key="1">
    <source>
        <dbReference type="EMBL" id="KAJ0184283.1"/>
    </source>
</evidence>
<keyword evidence="2" id="KW-1185">Reference proteome</keyword>
<accession>A0ACC1DJZ6</accession>
<dbReference type="EMBL" id="CM034387">
    <property type="protein sequence ID" value="KAJ0184283.1"/>
    <property type="molecule type" value="Genomic_DNA"/>
</dbReference>
<protein>
    <submittedName>
        <fullName evidence="1">Uncharacterized protein</fullName>
    </submittedName>
</protein>
<sequence length="441" mass="51259">MFSLQGFGVDSIVKKPNLYCVACLSTDRTLTSLCEYIDIFYTISNCITKMSSEDTLLCWECMAMLKKIKSFKDKVCEAQNNLNSSNQSIEKHKSLSSLRIQEANNIIALKYEEDKMAIKQENTISNQVSDDDIPLSNVKYNDLKTHDAVIYYDKENNKNVKGVLFEVKKEIDTHDDSVSSAKCDEMLSKCDAILKDDEMKTEVKNQKYSKNNRNVKGPSKYHKVVICDHCGKKYKSKRVLEKHVRNHSTTHLCTICDITFKTKATLRKHTDIKHVTVNTEDAYCVPCDIQFNNVKVYKRHVNTSIKHAKERNGKMSTTKVPCPECGNIYSRKAYMMNHYNHVHRNDSKYHCVHCDRKFLNRTKYLDHTKYYHEGKKKEKNKLCYICGRGFAIKRTLINHIRTHSGERPYQCQHCGNRFVQKHAMLTHVKHLHNKTNDGCRK</sequence>
<dbReference type="Proteomes" id="UP000824533">
    <property type="component" value="Linkage Group LG01"/>
</dbReference>
<comment type="caution">
    <text evidence="1">The sequence shown here is derived from an EMBL/GenBank/DDBJ whole genome shotgun (WGS) entry which is preliminary data.</text>
</comment>
<evidence type="ECO:0000313" key="2">
    <source>
        <dbReference type="Proteomes" id="UP000824533"/>
    </source>
</evidence>
<name>A0ACC1DJZ6_9NEOP</name>
<gene>
    <name evidence="1" type="ORF">K1T71_000706</name>
</gene>
<proteinExistence type="predicted"/>
<organism evidence="1 2">
    <name type="scientific">Dendrolimus kikuchii</name>
    <dbReference type="NCBI Taxonomy" id="765133"/>
    <lineage>
        <taxon>Eukaryota</taxon>
        <taxon>Metazoa</taxon>
        <taxon>Ecdysozoa</taxon>
        <taxon>Arthropoda</taxon>
        <taxon>Hexapoda</taxon>
        <taxon>Insecta</taxon>
        <taxon>Pterygota</taxon>
        <taxon>Neoptera</taxon>
        <taxon>Endopterygota</taxon>
        <taxon>Lepidoptera</taxon>
        <taxon>Glossata</taxon>
        <taxon>Ditrysia</taxon>
        <taxon>Bombycoidea</taxon>
        <taxon>Lasiocampidae</taxon>
        <taxon>Dendrolimus</taxon>
    </lineage>
</organism>